<organism evidence="1 2">
    <name type="scientific">Brachionus calyciflorus</name>
    <dbReference type="NCBI Taxonomy" id="104777"/>
    <lineage>
        <taxon>Eukaryota</taxon>
        <taxon>Metazoa</taxon>
        <taxon>Spiralia</taxon>
        <taxon>Gnathifera</taxon>
        <taxon>Rotifera</taxon>
        <taxon>Eurotatoria</taxon>
        <taxon>Monogononta</taxon>
        <taxon>Pseudotrocha</taxon>
        <taxon>Ploima</taxon>
        <taxon>Brachionidae</taxon>
        <taxon>Brachionus</taxon>
    </lineage>
</organism>
<reference evidence="1" key="1">
    <citation type="submission" date="2021-02" db="EMBL/GenBank/DDBJ databases">
        <authorList>
            <person name="Nowell W R."/>
        </authorList>
    </citation>
    <scope>NUCLEOTIDE SEQUENCE</scope>
    <source>
        <strain evidence="1">Ploen Becks lab</strain>
    </source>
</reference>
<name>A0A813Y784_9BILA</name>
<dbReference type="AlphaFoldDB" id="A0A813Y784"/>
<evidence type="ECO:0000313" key="2">
    <source>
        <dbReference type="Proteomes" id="UP000663879"/>
    </source>
</evidence>
<protein>
    <recommendedName>
        <fullName evidence="3">Reverse transcriptase domain-containing protein</fullName>
    </recommendedName>
</protein>
<sequence length="150" mass="17010">MESFIKDEILKHLIKNKLITKSQHVSVPNKSCLNNPLETMSVLGESEHSKNAVDIFYLDFLDRIFFKNRKQIVVLRKASSTWKDVISGVPQGSVLGPLLFVIYIIDLPDGILNMCKLFADDTKVIGQIVDIAKSSALQKDQDYLNEWSKN</sequence>
<gene>
    <name evidence="1" type="ORF">OXX778_LOCUS10372</name>
</gene>
<accession>A0A813Y784</accession>
<evidence type="ECO:0008006" key="3">
    <source>
        <dbReference type="Google" id="ProtNLM"/>
    </source>
</evidence>
<keyword evidence="2" id="KW-1185">Reference proteome</keyword>
<dbReference type="EMBL" id="CAJNOC010001636">
    <property type="protein sequence ID" value="CAF0880144.1"/>
    <property type="molecule type" value="Genomic_DNA"/>
</dbReference>
<proteinExistence type="predicted"/>
<dbReference type="PANTHER" id="PTHR33332">
    <property type="entry name" value="REVERSE TRANSCRIPTASE DOMAIN-CONTAINING PROTEIN"/>
    <property type="match status" value="1"/>
</dbReference>
<dbReference type="OrthoDB" id="6243574at2759"/>
<comment type="caution">
    <text evidence="1">The sequence shown here is derived from an EMBL/GenBank/DDBJ whole genome shotgun (WGS) entry which is preliminary data.</text>
</comment>
<dbReference type="Proteomes" id="UP000663879">
    <property type="component" value="Unassembled WGS sequence"/>
</dbReference>
<evidence type="ECO:0000313" key="1">
    <source>
        <dbReference type="EMBL" id="CAF0880144.1"/>
    </source>
</evidence>